<dbReference type="Gene3D" id="1.10.1660.10">
    <property type="match status" value="1"/>
</dbReference>
<feature type="domain" description="B12-binding" evidence="2">
    <location>
        <begin position="176"/>
        <end position="292"/>
    </location>
</feature>
<dbReference type="CDD" id="cd02065">
    <property type="entry name" value="B12-binding_like"/>
    <property type="match status" value="1"/>
</dbReference>
<sequence length="292" mass="32728">MQPLDPDDKLLNLSQLMQHAGITKLVIHAWERRYGLTPECRTESKRRLYTFEQAERFRLLKKGSDAGYRIGNLVGYSLDELYRLERKINAEAGLGEGLDLLISRRLGEFEAWLIPLAEQQSVENFLLHTVPYLMQEVGKLWAGKKVSIADEHFVTACVKRILLGKLDLLSPAAGAAPWILATTPEGESHELGALCSAILARRNGWNVLYLGPDLPAGEVARLSIRYAARYICLSTSSYSPTRLNSYLNKLEECICPDTVIIVGGAPTQTLVSSRRRIILNALEDLIEYLVFD</sequence>
<dbReference type="AlphaFoldDB" id="A0A7W6PTU6"/>
<protein>
    <submittedName>
        <fullName evidence="3">DNA-binding transcriptional MerR regulator/methanogenic corrinoid protein MtbC1</fullName>
    </submittedName>
</protein>
<dbReference type="PROSITE" id="PS50937">
    <property type="entry name" value="HTH_MERR_2"/>
    <property type="match status" value="1"/>
</dbReference>
<proteinExistence type="predicted"/>
<dbReference type="SUPFAM" id="SSF52242">
    <property type="entry name" value="Cobalamin (vitamin B12)-binding domain"/>
    <property type="match status" value="1"/>
</dbReference>
<dbReference type="InterPro" id="IPR036724">
    <property type="entry name" value="Cobalamin-bd_sf"/>
</dbReference>
<gene>
    <name evidence="3" type="ORF">GGQ72_003702</name>
</gene>
<keyword evidence="3" id="KW-0238">DNA-binding</keyword>
<dbReference type="Pfam" id="PF13411">
    <property type="entry name" value="MerR_1"/>
    <property type="match status" value="1"/>
</dbReference>
<dbReference type="GO" id="GO:0046872">
    <property type="term" value="F:metal ion binding"/>
    <property type="evidence" value="ECO:0007669"/>
    <property type="project" value="InterPro"/>
</dbReference>
<dbReference type="SUPFAM" id="SSF46955">
    <property type="entry name" value="Putative DNA-binding domain"/>
    <property type="match status" value="1"/>
</dbReference>
<dbReference type="EMBL" id="JACIEC010000005">
    <property type="protein sequence ID" value="MBB4145140.1"/>
    <property type="molecule type" value="Genomic_DNA"/>
</dbReference>
<keyword evidence="4" id="KW-1185">Reference proteome</keyword>
<dbReference type="GO" id="GO:0006355">
    <property type="term" value="P:regulation of DNA-templated transcription"/>
    <property type="evidence" value="ECO:0007669"/>
    <property type="project" value="InterPro"/>
</dbReference>
<evidence type="ECO:0000313" key="3">
    <source>
        <dbReference type="EMBL" id="MBB4145140.1"/>
    </source>
</evidence>
<name>A0A7W6PTU6_9HYPH</name>
<comment type="caution">
    <text evidence="3">The sequence shown here is derived from an EMBL/GenBank/DDBJ whole genome shotgun (WGS) entry which is preliminary data.</text>
</comment>
<dbReference type="InterPro" id="IPR009061">
    <property type="entry name" value="DNA-bd_dom_put_sf"/>
</dbReference>
<accession>A0A7W6PTU6</accession>
<dbReference type="Pfam" id="PF02607">
    <property type="entry name" value="B12-binding_2"/>
    <property type="match status" value="1"/>
</dbReference>
<evidence type="ECO:0000313" key="4">
    <source>
        <dbReference type="Proteomes" id="UP000519897"/>
    </source>
</evidence>
<evidence type="ECO:0000259" key="2">
    <source>
        <dbReference type="PROSITE" id="PS51332"/>
    </source>
</evidence>
<dbReference type="Proteomes" id="UP000519897">
    <property type="component" value="Unassembled WGS sequence"/>
</dbReference>
<dbReference type="Gene3D" id="3.40.50.280">
    <property type="entry name" value="Cobalamin-binding domain"/>
    <property type="match status" value="1"/>
</dbReference>
<dbReference type="InterPro" id="IPR003759">
    <property type="entry name" value="Cbl-bd_cap"/>
</dbReference>
<feature type="domain" description="HTH merR-type" evidence="1">
    <location>
        <begin position="10"/>
        <end position="61"/>
    </location>
</feature>
<dbReference type="InterPro" id="IPR006158">
    <property type="entry name" value="Cobalamin-bd"/>
</dbReference>
<dbReference type="GO" id="GO:0003677">
    <property type="term" value="F:DNA binding"/>
    <property type="evidence" value="ECO:0007669"/>
    <property type="project" value="UniProtKB-KW"/>
</dbReference>
<dbReference type="RefSeq" id="WP_165131067.1">
    <property type="nucleotide sequence ID" value="NZ_CP049249.1"/>
</dbReference>
<dbReference type="InterPro" id="IPR000551">
    <property type="entry name" value="MerR-type_HTH_dom"/>
</dbReference>
<dbReference type="InterPro" id="IPR036594">
    <property type="entry name" value="Meth_synthase_dom"/>
</dbReference>
<dbReference type="PROSITE" id="PS51332">
    <property type="entry name" value="B12_BINDING"/>
    <property type="match status" value="1"/>
</dbReference>
<dbReference type="GO" id="GO:0031419">
    <property type="term" value="F:cobalamin binding"/>
    <property type="evidence" value="ECO:0007669"/>
    <property type="project" value="InterPro"/>
</dbReference>
<reference evidence="3 4" key="1">
    <citation type="submission" date="2020-08" db="EMBL/GenBank/DDBJ databases">
        <title>Genomic Encyclopedia of Type Strains, Phase IV (KMG-IV): sequencing the most valuable type-strain genomes for metagenomic binning, comparative biology and taxonomic classification.</title>
        <authorList>
            <person name="Goeker M."/>
        </authorList>
    </citation>
    <scope>NUCLEOTIDE SEQUENCE [LARGE SCALE GENOMIC DNA]</scope>
    <source>
        <strain evidence="3 4">DSM 29514</strain>
    </source>
</reference>
<organism evidence="3 4">
    <name type="scientific">Rhizobium rhizoryzae</name>
    <dbReference type="NCBI Taxonomy" id="451876"/>
    <lineage>
        <taxon>Bacteria</taxon>
        <taxon>Pseudomonadati</taxon>
        <taxon>Pseudomonadota</taxon>
        <taxon>Alphaproteobacteria</taxon>
        <taxon>Hyphomicrobiales</taxon>
        <taxon>Rhizobiaceae</taxon>
        <taxon>Rhizobium/Agrobacterium group</taxon>
        <taxon>Rhizobium</taxon>
    </lineage>
</organism>
<dbReference type="SMART" id="SM00422">
    <property type="entry name" value="HTH_MERR"/>
    <property type="match status" value="1"/>
</dbReference>
<evidence type="ECO:0000259" key="1">
    <source>
        <dbReference type="PROSITE" id="PS50937"/>
    </source>
</evidence>
<dbReference type="Gene3D" id="1.10.1240.10">
    <property type="entry name" value="Methionine synthase domain"/>
    <property type="match status" value="1"/>
</dbReference>